<keyword evidence="1" id="KW-0472">Membrane</keyword>
<evidence type="ECO:0000259" key="2">
    <source>
        <dbReference type="Pfam" id="PF14340"/>
    </source>
</evidence>
<dbReference type="InterPro" id="IPR025508">
    <property type="entry name" value="DUF4395"/>
</dbReference>
<name>A0A6J6WQN4_9ZZZZ</name>
<proteinExistence type="predicted"/>
<keyword evidence="1" id="KW-0812">Transmembrane</keyword>
<reference evidence="3" key="1">
    <citation type="submission" date="2020-05" db="EMBL/GenBank/DDBJ databases">
        <authorList>
            <person name="Chiriac C."/>
            <person name="Salcher M."/>
            <person name="Ghai R."/>
            <person name="Kavagutti S V."/>
        </authorList>
    </citation>
    <scope>NUCLEOTIDE SEQUENCE</scope>
</reference>
<gene>
    <name evidence="3" type="ORF">UFOPK2894_01464</name>
</gene>
<protein>
    <submittedName>
        <fullName evidence="3">Unannotated protein</fullName>
    </submittedName>
</protein>
<organism evidence="3">
    <name type="scientific">freshwater metagenome</name>
    <dbReference type="NCBI Taxonomy" id="449393"/>
    <lineage>
        <taxon>unclassified sequences</taxon>
        <taxon>metagenomes</taxon>
        <taxon>ecological metagenomes</taxon>
    </lineage>
</organism>
<dbReference type="Pfam" id="PF14340">
    <property type="entry name" value="DUF4395"/>
    <property type="match status" value="1"/>
</dbReference>
<feature type="transmembrane region" description="Helical" evidence="1">
    <location>
        <begin position="77"/>
        <end position="101"/>
    </location>
</feature>
<evidence type="ECO:0000256" key="1">
    <source>
        <dbReference type="SAM" id="Phobius"/>
    </source>
</evidence>
<dbReference type="EMBL" id="CAEZZQ010000127">
    <property type="protein sequence ID" value="CAB4785514.1"/>
    <property type="molecule type" value="Genomic_DNA"/>
</dbReference>
<keyword evidence="1" id="KW-1133">Transmembrane helix</keyword>
<feature type="domain" description="DUF4395" evidence="2">
    <location>
        <begin position="3"/>
        <end position="132"/>
    </location>
</feature>
<feature type="transmembrane region" description="Helical" evidence="1">
    <location>
        <begin position="12"/>
        <end position="40"/>
    </location>
</feature>
<feature type="transmembrane region" description="Helical" evidence="1">
    <location>
        <begin position="107"/>
        <end position="130"/>
    </location>
</feature>
<dbReference type="AlphaFoldDB" id="A0A6J6WQN4"/>
<sequence>MEIDIRGPRFGAALTLAVLAIAFFTGSVWVLALQTAVFTLGAIRGPHRSPYGIFFAKVVKPRISPTKEREDSRAPQFAQAVGLVFCLVGLVGGFSGIAPLFYVATGFALAASFLNAIFGLCLGCEMYLIIKRFSRTKETVGA</sequence>
<accession>A0A6J6WQN4</accession>
<evidence type="ECO:0000313" key="3">
    <source>
        <dbReference type="EMBL" id="CAB4785514.1"/>
    </source>
</evidence>